<name>A0ABR3QC64_9TREE</name>
<organism evidence="1 2">
    <name type="scientific">Vanrija albida</name>
    <dbReference type="NCBI Taxonomy" id="181172"/>
    <lineage>
        <taxon>Eukaryota</taxon>
        <taxon>Fungi</taxon>
        <taxon>Dikarya</taxon>
        <taxon>Basidiomycota</taxon>
        <taxon>Agaricomycotina</taxon>
        <taxon>Tremellomycetes</taxon>
        <taxon>Trichosporonales</taxon>
        <taxon>Trichosporonaceae</taxon>
        <taxon>Vanrija</taxon>
    </lineage>
</organism>
<accession>A0ABR3QC64</accession>
<proteinExistence type="predicted"/>
<gene>
    <name evidence="1" type="ORF">Q8F55_000059</name>
</gene>
<dbReference type="EMBL" id="JBBXJM010000001">
    <property type="protein sequence ID" value="KAL1412315.1"/>
    <property type="molecule type" value="Genomic_DNA"/>
</dbReference>
<dbReference type="GeneID" id="95981102"/>
<evidence type="ECO:0000313" key="1">
    <source>
        <dbReference type="EMBL" id="KAL1412315.1"/>
    </source>
</evidence>
<protein>
    <recommendedName>
        <fullName evidence="3">F-box domain-containing protein</fullName>
    </recommendedName>
</protein>
<comment type="caution">
    <text evidence="1">The sequence shown here is derived from an EMBL/GenBank/DDBJ whole genome shotgun (WGS) entry which is preliminary data.</text>
</comment>
<sequence length="317" mass="35067">MVTIDHTAHPHILDLVLTYAPPKALLALRATSKEFQRRVDAPFAHAVLKAERTATGYNEALSIRMVLTTATSPPRPLPWFPFAIQTLDQYGQRHAPSGGPNRPQRDPARLTRLHTLRRFDGAFIPPEPAPVPQGTTVVDFVNVTDYARVASLSLCTPPGTARSITHLKYDQTAANVLFSPLRVHSGPQHPREMVFVLWPTGGPDGDDKAAAGPLGFLYQAVLWSLQHPPGANVSVTVVGMETADEEHRDSSPEELWDHMLEYVLPHLDEDAPLWMLDPALSEAAQQVIRFVTLEEWWYELGDRREVDGVLPPAADGV</sequence>
<keyword evidence="2" id="KW-1185">Reference proteome</keyword>
<dbReference type="RefSeq" id="XP_069212259.1">
    <property type="nucleotide sequence ID" value="XM_069348715.1"/>
</dbReference>
<dbReference type="Proteomes" id="UP001565368">
    <property type="component" value="Unassembled WGS sequence"/>
</dbReference>
<evidence type="ECO:0008006" key="3">
    <source>
        <dbReference type="Google" id="ProtNLM"/>
    </source>
</evidence>
<reference evidence="1 2" key="1">
    <citation type="submission" date="2023-08" db="EMBL/GenBank/DDBJ databases">
        <title>Annotated Genome Sequence of Vanrija albida AlHP1.</title>
        <authorList>
            <person name="Herzog R."/>
        </authorList>
    </citation>
    <scope>NUCLEOTIDE SEQUENCE [LARGE SCALE GENOMIC DNA]</scope>
    <source>
        <strain evidence="1 2">AlHP1</strain>
    </source>
</reference>
<evidence type="ECO:0000313" key="2">
    <source>
        <dbReference type="Proteomes" id="UP001565368"/>
    </source>
</evidence>